<dbReference type="InterPro" id="IPR029032">
    <property type="entry name" value="AhpD-like"/>
</dbReference>
<keyword evidence="3" id="KW-1185">Reference proteome</keyword>
<dbReference type="PANTHER" id="PTHR33570:SF2">
    <property type="entry name" value="CARBOXYMUCONOLACTONE DECARBOXYLASE-LIKE DOMAIN-CONTAINING PROTEIN"/>
    <property type="match status" value="1"/>
</dbReference>
<evidence type="ECO:0000313" key="2">
    <source>
        <dbReference type="EMBL" id="TCO62287.1"/>
    </source>
</evidence>
<dbReference type="SUPFAM" id="SSF69118">
    <property type="entry name" value="AhpD-like"/>
    <property type="match status" value="1"/>
</dbReference>
<dbReference type="InterPro" id="IPR003779">
    <property type="entry name" value="CMD-like"/>
</dbReference>
<dbReference type="InterPro" id="IPR052512">
    <property type="entry name" value="4CMD/NDH-1_regulator"/>
</dbReference>
<protein>
    <submittedName>
        <fullName evidence="2">4-carboxymuconolactone decarboxylase</fullName>
    </submittedName>
</protein>
<evidence type="ECO:0000259" key="1">
    <source>
        <dbReference type="Pfam" id="PF02627"/>
    </source>
</evidence>
<feature type="domain" description="Carboxymuconolactone decarboxylase-like" evidence="1">
    <location>
        <begin position="32"/>
        <end position="114"/>
    </location>
</feature>
<dbReference type="RefSeq" id="WP_132113938.1">
    <property type="nucleotide sequence ID" value="NZ_SLWS01000002.1"/>
</dbReference>
<dbReference type="Proteomes" id="UP000295680">
    <property type="component" value="Unassembled WGS sequence"/>
</dbReference>
<dbReference type="PANTHER" id="PTHR33570">
    <property type="entry name" value="4-CARBOXYMUCONOLACTONE DECARBOXYLASE FAMILY PROTEIN"/>
    <property type="match status" value="1"/>
</dbReference>
<dbReference type="OrthoDB" id="9802489at2"/>
<sequence>MRVSHQAVEVFRRFAPADAVPPWEGLADFAPALGDQVRHGLGSVLARPELDLRTRELLTICMLAVLGDCEPQLEFHVGGAIRAGATPTEVVEALTQVSLYAGLPRALNAITVARRVLVSDG</sequence>
<comment type="caution">
    <text evidence="2">The sequence shown here is derived from an EMBL/GenBank/DDBJ whole genome shotgun (WGS) entry which is preliminary data.</text>
</comment>
<name>A0A4R2JT34_9PSEU</name>
<accession>A0A4R2JT34</accession>
<dbReference type="Gene3D" id="1.20.1290.10">
    <property type="entry name" value="AhpD-like"/>
    <property type="match status" value="1"/>
</dbReference>
<evidence type="ECO:0000313" key="3">
    <source>
        <dbReference type="Proteomes" id="UP000295680"/>
    </source>
</evidence>
<dbReference type="Pfam" id="PF02627">
    <property type="entry name" value="CMD"/>
    <property type="match status" value="1"/>
</dbReference>
<reference evidence="2 3" key="1">
    <citation type="submission" date="2019-03" db="EMBL/GenBank/DDBJ databases">
        <title>Genomic Encyclopedia of Type Strains, Phase IV (KMG-IV): sequencing the most valuable type-strain genomes for metagenomic binning, comparative biology and taxonomic classification.</title>
        <authorList>
            <person name="Goeker M."/>
        </authorList>
    </citation>
    <scope>NUCLEOTIDE SEQUENCE [LARGE SCALE GENOMIC DNA]</scope>
    <source>
        <strain evidence="2 3">DSM 45934</strain>
    </source>
</reference>
<dbReference type="EMBL" id="SLWS01000002">
    <property type="protein sequence ID" value="TCO62287.1"/>
    <property type="molecule type" value="Genomic_DNA"/>
</dbReference>
<dbReference type="GO" id="GO:0051920">
    <property type="term" value="F:peroxiredoxin activity"/>
    <property type="evidence" value="ECO:0007669"/>
    <property type="project" value="InterPro"/>
</dbReference>
<proteinExistence type="predicted"/>
<organism evidence="2 3">
    <name type="scientific">Actinocrispum wychmicini</name>
    <dbReference type="NCBI Taxonomy" id="1213861"/>
    <lineage>
        <taxon>Bacteria</taxon>
        <taxon>Bacillati</taxon>
        <taxon>Actinomycetota</taxon>
        <taxon>Actinomycetes</taxon>
        <taxon>Pseudonocardiales</taxon>
        <taxon>Pseudonocardiaceae</taxon>
        <taxon>Actinocrispum</taxon>
    </lineage>
</organism>
<gene>
    <name evidence="2" type="ORF">EV192_102424</name>
</gene>
<dbReference type="AlphaFoldDB" id="A0A4R2JT34"/>